<proteinExistence type="predicted"/>
<keyword evidence="2" id="KW-1185">Reference proteome</keyword>
<dbReference type="AlphaFoldDB" id="A0A310SG58"/>
<evidence type="ECO:0000313" key="1">
    <source>
        <dbReference type="EMBL" id="OAD57411.1"/>
    </source>
</evidence>
<name>A0A310SG58_9HYME</name>
<sequence>MGSGQSARKLTIDNEELGVITISESVAKRLAQTINNTNANVTNEVRSATLTKPSTEKIVTSQLPQSGDIPVNAGYPTYHQQLTLSALQIQQQNEQEFSEQDNYWQKRLENLQQKYSEINDIINTEHKKATEQLYMNDKKVVNIQDAVQPCQSSSEKVFNCYESHPKEILKCDTLVKEFFNCVDQRRAHVIAARC</sequence>
<dbReference type="InterPro" id="IPR052632">
    <property type="entry name" value="MICOS_subunit_Mic19"/>
</dbReference>
<protein>
    <recommendedName>
        <fullName evidence="3">Coiled-coil-helix-coiled-coil-helix domain-containing protein 3, mitochondrial</fullName>
    </recommendedName>
</protein>
<evidence type="ECO:0008006" key="3">
    <source>
        <dbReference type="Google" id="ProtNLM"/>
    </source>
</evidence>
<reference evidence="1 2" key="1">
    <citation type="submission" date="2015-07" db="EMBL/GenBank/DDBJ databases">
        <title>The genome of Eufriesea mexicana.</title>
        <authorList>
            <person name="Pan H."/>
            <person name="Kapheim K."/>
        </authorList>
    </citation>
    <scope>NUCLEOTIDE SEQUENCE [LARGE SCALE GENOMIC DNA]</scope>
    <source>
        <strain evidence="1">0111107269</strain>
        <tissue evidence="1">Whole body</tissue>
    </source>
</reference>
<dbReference type="GO" id="GO:0061617">
    <property type="term" value="C:MICOS complex"/>
    <property type="evidence" value="ECO:0007669"/>
    <property type="project" value="TreeGrafter"/>
</dbReference>
<gene>
    <name evidence="1" type="ORF">WN48_02157</name>
</gene>
<dbReference type="PANTHER" id="PTHR21588:SF18">
    <property type="entry name" value="MICOS COMPLEX SUBUNIT MIC19"/>
    <property type="match status" value="1"/>
</dbReference>
<dbReference type="GO" id="GO:0007007">
    <property type="term" value="P:inner mitochondrial membrane organization"/>
    <property type="evidence" value="ECO:0007669"/>
    <property type="project" value="TreeGrafter"/>
</dbReference>
<dbReference type="OrthoDB" id="70030at2759"/>
<organism evidence="1 2">
    <name type="scientific">Eufriesea mexicana</name>
    <dbReference type="NCBI Taxonomy" id="516756"/>
    <lineage>
        <taxon>Eukaryota</taxon>
        <taxon>Metazoa</taxon>
        <taxon>Ecdysozoa</taxon>
        <taxon>Arthropoda</taxon>
        <taxon>Hexapoda</taxon>
        <taxon>Insecta</taxon>
        <taxon>Pterygota</taxon>
        <taxon>Neoptera</taxon>
        <taxon>Endopterygota</taxon>
        <taxon>Hymenoptera</taxon>
        <taxon>Apocrita</taxon>
        <taxon>Aculeata</taxon>
        <taxon>Apoidea</taxon>
        <taxon>Anthophila</taxon>
        <taxon>Apidae</taxon>
        <taxon>Eufriesea</taxon>
    </lineage>
</organism>
<dbReference type="PANTHER" id="PTHR21588">
    <property type="entry name" value="COILED-COIL-HELIX-COILED-COIL-HELIX DOMAIN CONTAINING 6"/>
    <property type="match status" value="1"/>
</dbReference>
<evidence type="ECO:0000313" key="2">
    <source>
        <dbReference type="Proteomes" id="UP000250275"/>
    </source>
</evidence>
<dbReference type="EMBL" id="KQ761546">
    <property type="protein sequence ID" value="OAD57411.1"/>
    <property type="molecule type" value="Genomic_DNA"/>
</dbReference>
<dbReference type="Proteomes" id="UP000250275">
    <property type="component" value="Unassembled WGS sequence"/>
</dbReference>
<accession>A0A310SG58</accession>